<dbReference type="AlphaFoldDB" id="A0AA47MID9"/>
<dbReference type="Proteomes" id="UP001174136">
    <property type="component" value="Unassembled WGS sequence"/>
</dbReference>
<name>A0AA47MID9_MERPO</name>
<gene>
    <name evidence="2" type="primary">bhmt_1</name>
    <name evidence="2" type="ORF">N1851_022118</name>
</gene>
<dbReference type="InterPro" id="IPR036589">
    <property type="entry name" value="HCY_dom_sf"/>
</dbReference>
<keyword evidence="3" id="KW-1185">Reference proteome</keyword>
<protein>
    <submittedName>
        <fullName evidence="2">Betaine--homocysteine S-methyltransferase 1</fullName>
    </submittedName>
</protein>
<dbReference type="EMBL" id="JAOPHQ010004000">
    <property type="protein sequence ID" value="KAK0140893.1"/>
    <property type="molecule type" value="Genomic_DNA"/>
</dbReference>
<evidence type="ECO:0000313" key="3">
    <source>
        <dbReference type="Proteomes" id="UP001174136"/>
    </source>
</evidence>
<sequence>MELQATHDALAGFPYQLTDHFRPRDRWLLLKSRATLLIELLSSVMVLRVRILSDVTEAPFSRYRSATVSVNTFQRPLIGRGPGLNSRARREYWEKLQPASGSPFCPSMSFSDEWGVTKGDAELMQQKESTTQDQLKVLFEKSATNQ</sequence>
<reference evidence="2" key="1">
    <citation type="journal article" date="2023" name="Front. Mar. Sci.">
        <title>A new Merluccius polli reference genome to investigate the effects of global change in West African waters.</title>
        <authorList>
            <person name="Mateo J.L."/>
            <person name="Blanco-Fernandez C."/>
            <person name="Garcia-Vazquez E."/>
            <person name="Machado-Schiaffino G."/>
        </authorList>
    </citation>
    <scope>NUCLEOTIDE SEQUENCE</scope>
    <source>
        <strain evidence="2">C29</strain>
        <tissue evidence="2">Fin</tissue>
    </source>
</reference>
<organism evidence="2 3">
    <name type="scientific">Merluccius polli</name>
    <name type="common">Benguela hake</name>
    <name type="synonym">Merluccius cadenati</name>
    <dbReference type="NCBI Taxonomy" id="89951"/>
    <lineage>
        <taxon>Eukaryota</taxon>
        <taxon>Metazoa</taxon>
        <taxon>Chordata</taxon>
        <taxon>Craniata</taxon>
        <taxon>Vertebrata</taxon>
        <taxon>Euteleostomi</taxon>
        <taxon>Actinopterygii</taxon>
        <taxon>Neopterygii</taxon>
        <taxon>Teleostei</taxon>
        <taxon>Neoteleostei</taxon>
        <taxon>Acanthomorphata</taxon>
        <taxon>Zeiogadaria</taxon>
        <taxon>Gadariae</taxon>
        <taxon>Gadiformes</taxon>
        <taxon>Gadoidei</taxon>
        <taxon>Merlucciidae</taxon>
        <taxon>Merluccius</taxon>
    </lineage>
</organism>
<comment type="pathway">
    <text evidence="1">Amino-acid biosynthesis; L-methionine biosynthesis via de novo pathway.</text>
</comment>
<accession>A0AA47MID9</accession>
<proteinExistence type="predicted"/>
<comment type="caution">
    <text evidence="2">The sequence shown here is derived from an EMBL/GenBank/DDBJ whole genome shotgun (WGS) entry which is preliminary data.</text>
</comment>
<evidence type="ECO:0000313" key="2">
    <source>
        <dbReference type="EMBL" id="KAK0140893.1"/>
    </source>
</evidence>
<evidence type="ECO:0000256" key="1">
    <source>
        <dbReference type="ARBA" id="ARBA00034478"/>
    </source>
</evidence>
<dbReference type="Gene3D" id="3.20.20.330">
    <property type="entry name" value="Homocysteine-binding-like domain"/>
    <property type="match status" value="1"/>
</dbReference>